<name>A0A538SA47_UNCEI</name>
<dbReference type="PROSITE" id="PS50893">
    <property type="entry name" value="ABC_TRANSPORTER_2"/>
    <property type="match status" value="1"/>
</dbReference>
<evidence type="ECO:0000313" key="7">
    <source>
        <dbReference type="Proteomes" id="UP000320184"/>
    </source>
</evidence>
<evidence type="ECO:0000259" key="5">
    <source>
        <dbReference type="PROSITE" id="PS50893"/>
    </source>
</evidence>
<dbReference type="GO" id="GO:0016887">
    <property type="term" value="F:ATP hydrolysis activity"/>
    <property type="evidence" value="ECO:0007669"/>
    <property type="project" value="InterPro"/>
</dbReference>
<dbReference type="EMBL" id="VBOT01000149">
    <property type="protein sequence ID" value="TMQ48253.1"/>
    <property type="molecule type" value="Genomic_DNA"/>
</dbReference>
<keyword evidence="4" id="KW-1133">Transmembrane helix</keyword>
<evidence type="ECO:0000313" key="6">
    <source>
        <dbReference type="EMBL" id="TMQ48253.1"/>
    </source>
</evidence>
<comment type="caution">
    <text evidence="6">The sequence shown here is derived from an EMBL/GenBank/DDBJ whole genome shotgun (WGS) entry which is preliminary data.</text>
</comment>
<organism evidence="6 7">
    <name type="scientific">Eiseniibacteriota bacterium</name>
    <dbReference type="NCBI Taxonomy" id="2212470"/>
    <lineage>
        <taxon>Bacteria</taxon>
        <taxon>Candidatus Eiseniibacteriota</taxon>
    </lineage>
</organism>
<dbReference type="InterPro" id="IPR003593">
    <property type="entry name" value="AAA+_ATPase"/>
</dbReference>
<feature type="domain" description="ABC transporter" evidence="5">
    <location>
        <begin position="6"/>
        <end position="437"/>
    </location>
</feature>
<proteinExistence type="predicted"/>
<evidence type="ECO:0000256" key="4">
    <source>
        <dbReference type="SAM" id="Phobius"/>
    </source>
</evidence>
<dbReference type="AlphaFoldDB" id="A0A538SA47"/>
<accession>A0A538SA47</accession>
<dbReference type="InterPro" id="IPR017871">
    <property type="entry name" value="ABC_transporter-like_CS"/>
</dbReference>
<feature type="transmembrane region" description="Helical" evidence="4">
    <location>
        <begin position="96"/>
        <end position="117"/>
    </location>
</feature>
<dbReference type="GO" id="GO:0005524">
    <property type="term" value="F:ATP binding"/>
    <property type="evidence" value="ECO:0007669"/>
    <property type="project" value="UniProtKB-KW"/>
</dbReference>
<feature type="transmembrane region" description="Helical" evidence="4">
    <location>
        <begin position="170"/>
        <end position="198"/>
    </location>
</feature>
<dbReference type="Proteomes" id="UP000320184">
    <property type="component" value="Unassembled WGS sequence"/>
</dbReference>
<keyword evidence="4" id="KW-0812">Transmembrane</keyword>
<evidence type="ECO:0000256" key="2">
    <source>
        <dbReference type="ARBA" id="ARBA00022741"/>
    </source>
</evidence>
<dbReference type="GO" id="GO:0055085">
    <property type="term" value="P:transmembrane transport"/>
    <property type="evidence" value="ECO:0007669"/>
    <property type="project" value="UniProtKB-ARBA"/>
</dbReference>
<dbReference type="Pfam" id="PF08352">
    <property type="entry name" value="oligo_HPY"/>
    <property type="match status" value="1"/>
</dbReference>
<dbReference type="InterPro" id="IPR003439">
    <property type="entry name" value="ABC_transporter-like_ATP-bd"/>
</dbReference>
<dbReference type="Gene3D" id="3.40.50.300">
    <property type="entry name" value="P-loop containing nucleotide triphosphate hydrolases"/>
    <property type="match status" value="2"/>
</dbReference>
<dbReference type="Pfam" id="PF00005">
    <property type="entry name" value="ABC_tran"/>
    <property type="match status" value="2"/>
</dbReference>
<dbReference type="InterPro" id="IPR027417">
    <property type="entry name" value="P-loop_NTPase"/>
</dbReference>
<gene>
    <name evidence="6" type="ORF">E6K73_12385</name>
</gene>
<dbReference type="SUPFAM" id="SSF52540">
    <property type="entry name" value="P-loop containing nucleoside triphosphate hydrolases"/>
    <property type="match status" value="1"/>
</dbReference>
<sequence>MPDVLVRVRDLKVYYPLFRGFVQRLLGGGARFVRAVDGISFEVQRGEVFGLVGESGCGKSTAGRSLMGLTPIEEGEIVLEFPSASAKPQFIRPRELKMACVAWWAVSAAYLATAIYYGVSGSALFPFGLVATVPGPYVDALGIVGSVQVLLGLALWLLRPWSRRPARLVAGIGAAIAFASLPWGLLLFGVEVGILVYLGTPDPSGLVRRQGLLLPATKFTLTKDGILEGIPRAEQQTWFERWFIGPRTVRTAGFSWVLKQLRGKVQIVYQDPHAALNPALTVGELLRHALQAHAPIAPGGTRASSRLEEVNAKALKLLDDVGLRPPDQFFAKQSTDMSGGQKQRVVIARALAPKPLLLVADEPVAMLDMSIRAKVLELLLDLKEKYGLTYVFITHDLATAKLVCDRIAIMYLGRLVEAGEARRIYADPKHPYTRALLQAIPIPDPSRRTKKELPKGEVPDAVFPPAGCRFHPRCPVALPTCGWEGRDFLDYLEERWIDPSNSDEEAALGPIEDWKSEDLGASRSVRKGDPEVIVARVQAALKEAPKPLAEAVDRVALELDRVVVSFRPPARLEPKEVEGRIVECLLY</sequence>
<keyword evidence="3 6" id="KW-0067">ATP-binding</keyword>
<dbReference type="SMART" id="SM00382">
    <property type="entry name" value="AAA"/>
    <property type="match status" value="1"/>
</dbReference>
<dbReference type="PANTHER" id="PTHR43776">
    <property type="entry name" value="TRANSPORT ATP-BINDING PROTEIN"/>
    <property type="match status" value="1"/>
</dbReference>
<protein>
    <submittedName>
        <fullName evidence="6">ATP-binding cassette domain-containing protein</fullName>
    </submittedName>
</protein>
<dbReference type="PROSITE" id="PS00211">
    <property type="entry name" value="ABC_TRANSPORTER_1"/>
    <property type="match status" value="1"/>
</dbReference>
<feature type="transmembrane region" description="Helical" evidence="4">
    <location>
        <begin position="137"/>
        <end position="158"/>
    </location>
</feature>
<dbReference type="NCBIfam" id="TIGR01727">
    <property type="entry name" value="oligo_HPY"/>
    <property type="match status" value="1"/>
</dbReference>
<keyword evidence="1" id="KW-0813">Transport</keyword>
<dbReference type="InterPro" id="IPR013563">
    <property type="entry name" value="Oligopep_ABC_C"/>
</dbReference>
<dbReference type="GO" id="GO:0015833">
    <property type="term" value="P:peptide transport"/>
    <property type="evidence" value="ECO:0007669"/>
    <property type="project" value="InterPro"/>
</dbReference>
<evidence type="ECO:0000256" key="3">
    <source>
        <dbReference type="ARBA" id="ARBA00022840"/>
    </source>
</evidence>
<keyword evidence="4" id="KW-0472">Membrane</keyword>
<keyword evidence="2" id="KW-0547">Nucleotide-binding</keyword>
<dbReference type="PANTHER" id="PTHR43776:SF8">
    <property type="entry name" value="ABC TRANSPORTER, ATP-BINDING PROTEIN"/>
    <property type="match status" value="1"/>
</dbReference>
<evidence type="ECO:0000256" key="1">
    <source>
        <dbReference type="ARBA" id="ARBA00022448"/>
    </source>
</evidence>
<reference evidence="6 7" key="1">
    <citation type="journal article" date="2019" name="Nat. Microbiol.">
        <title>Mediterranean grassland soil C-N compound turnover is dependent on rainfall and depth, and is mediated by genomically divergent microorganisms.</title>
        <authorList>
            <person name="Diamond S."/>
            <person name="Andeer P.F."/>
            <person name="Li Z."/>
            <person name="Crits-Christoph A."/>
            <person name="Burstein D."/>
            <person name="Anantharaman K."/>
            <person name="Lane K.R."/>
            <person name="Thomas B.C."/>
            <person name="Pan C."/>
            <person name="Northen T.R."/>
            <person name="Banfield J.F."/>
        </authorList>
    </citation>
    <scope>NUCLEOTIDE SEQUENCE [LARGE SCALE GENOMIC DNA]</scope>
    <source>
        <strain evidence="6">WS_3</strain>
    </source>
</reference>
<dbReference type="InterPro" id="IPR050319">
    <property type="entry name" value="ABC_transp_ATP-bind"/>
</dbReference>